<dbReference type="PRINTS" id="PR00096">
    <property type="entry name" value="GATASE"/>
</dbReference>
<feature type="binding site" evidence="8">
    <location>
        <position position="243"/>
    </location>
    <ligand>
        <name>L-glutamine</name>
        <dbReference type="ChEBI" id="CHEBI:58359"/>
    </ligand>
</feature>
<feature type="binding site" evidence="8">
    <location>
        <position position="215"/>
    </location>
    <ligand>
        <name>L-glutamine</name>
        <dbReference type="ChEBI" id="CHEBI:58359"/>
    </ligand>
</feature>
<dbReference type="PANTHER" id="PTHR43418:SF7">
    <property type="entry name" value="CARBAMOYL-PHOSPHATE SYNTHASE SMALL CHAIN"/>
    <property type="match status" value="1"/>
</dbReference>
<keyword evidence="3 8" id="KW-0436">Ligase</keyword>
<evidence type="ECO:0000256" key="8">
    <source>
        <dbReference type="HAMAP-Rule" id="MF_01209"/>
    </source>
</evidence>
<dbReference type="InterPro" id="IPR036480">
    <property type="entry name" value="CarbP_synth_ssu_N_sf"/>
</dbReference>
<organism evidence="10 11">
    <name type="scientific">Pontibacillus salicampi</name>
    <dbReference type="NCBI Taxonomy" id="1449801"/>
    <lineage>
        <taxon>Bacteria</taxon>
        <taxon>Bacillati</taxon>
        <taxon>Bacillota</taxon>
        <taxon>Bacilli</taxon>
        <taxon>Bacillales</taxon>
        <taxon>Bacillaceae</taxon>
        <taxon>Pontibacillus</taxon>
    </lineage>
</organism>
<keyword evidence="6 8" id="KW-0315">Glutamine amidotransferase</keyword>
<dbReference type="InterPro" id="IPR006274">
    <property type="entry name" value="CarbamoylP_synth_ssu"/>
</dbReference>
<feature type="binding site" evidence="8">
    <location>
        <position position="286"/>
    </location>
    <ligand>
        <name>L-glutamine</name>
        <dbReference type="ChEBI" id="CHEBI:58359"/>
    </ligand>
</feature>
<evidence type="ECO:0000256" key="2">
    <source>
        <dbReference type="ARBA" id="ARBA00007800"/>
    </source>
</evidence>
<sequence length="357" mass="39135">MASKGYLVLETGEVWEGKWMGDKRPTEGEVVFNTSMTGYQEIITDPSYAGQMIVFCYPLIGNYGINDIDFESCVPHLAGVITGEDCEAPSHFQSIQSLHHYLEHQGVAGLSGIDTRALVKTIRKQGTMKGKLVFEIPSSLEWGKTEPSHVPVVSVTQPITYEQEGPHIILIDFGYKKSILDYLLKLGCKVTVVPYNTSFDTVKGLKPDGIMLSNGPGNPEGISNILPAIQQITSTYPTFGICLGHQLLALAYGATTSKLTYGHRGANHPVQHVDSGKVYITSQNHGYEVNKTSLKNTPFIPTYHNINDGSVEGMKHHTLPIASVQFHPEAHAGPSDTEFMFRDFIELVGESTYATTS</sequence>
<dbReference type="InterPro" id="IPR002474">
    <property type="entry name" value="CarbamoylP_synth_ssu_N"/>
</dbReference>
<name>A0ABV6LS30_9BACI</name>
<dbReference type="PANTHER" id="PTHR43418">
    <property type="entry name" value="MULTIFUNCTIONAL TRYPTOPHAN BIOSYNTHESIS PROTEIN-RELATED"/>
    <property type="match status" value="1"/>
</dbReference>
<gene>
    <name evidence="8" type="primary">carA</name>
    <name evidence="10" type="ORF">ACFFGV_15950</name>
</gene>
<evidence type="ECO:0000313" key="10">
    <source>
        <dbReference type="EMBL" id="MFC0525074.1"/>
    </source>
</evidence>
<evidence type="ECO:0000256" key="3">
    <source>
        <dbReference type="ARBA" id="ARBA00022598"/>
    </source>
</evidence>
<evidence type="ECO:0000259" key="9">
    <source>
        <dbReference type="SMART" id="SM01097"/>
    </source>
</evidence>
<dbReference type="EC" id="6.3.5.5" evidence="8"/>
<comment type="catalytic activity">
    <reaction evidence="7 8">
        <text>hydrogencarbonate + L-glutamine + 2 ATP + H2O = carbamoyl phosphate + L-glutamate + 2 ADP + phosphate + 2 H(+)</text>
        <dbReference type="Rhea" id="RHEA:18633"/>
        <dbReference type="ChEBI" id="CHEBI:15377"/>
        <dbReference type="ChEBI" id="CHEBI:15378"/>
        <dbReference type="ChEBI" id="CHEBI:17544"/>
        <dbReference type="ChEBI" id="CHEBI:29985"/>
        <dbReference type="ChEBI" id="CHEBI:30616"/>
        <dbReference type="ChEBI" id="CHEBI:43474"/>
        <dbReference type="ChEBI" id="CHEBI:58228"/>
        <dbReference type="ChEBI" id="CHEBI:58359"/>
        <dbReference type="ChEBI" id="CHEBI:456216"/>
        <dbReference type="EC" id="6.3.5.5"/>
    </reaction>
</comment>
<feature type="binding site" evidence="8">
    <location>
        <position position="246"/>
    </location>
    <ligand>
        <name>L-glutamine</name>
        <dbReference type="ChEBI" id="CHEBI:58359"/>
    </ligand>
</feature>
<comment type="subunit">
    <text evidence="8">Composed of two chains; the small (or glutamine) chain promotes the hydrolysis of glutamine to ammonia, which is used by the large (or ammonia) chain to synthesize carbamoyl phosphate. Tetramer of heterodimers (alpha,beta)4.</text>
</comment>
<proteinExistence type="inferred from homology"/>
<dbReference type="HAMAP" id="MF_01209">
    <property type="entry name" value="CPSase_S_chain"/>
    <property type="match status" value="1"/>
</dbReference>
<feature type="binding site" evidence="8">
    <location>
        <position position="287"/>
    </location>
    <ligand>
        <name>L-glutamine</name>
        <dbReference type="ChEBI" id="CHEBI:58359"/>
    </ligand>
</feature>
<comment type="caution">
    <text evidence="10">The sequence shown here is derived from an EMBL/GenBank/DDBJ whole genome shotgun (WGS) entry which is preliminary data.</text>
</comment>
<dbReference type="InterPro" id="IPR029062">
    <property type="entry name" value="Class_I_gatase-like"/>
</dbReference>
<keyword evidence="8" id="KW-0665">Pyrimidine biosynthesis</keyword>
<feature type="binding site" evidence="8">
    <location>
        <position position="217"/>
    </location>
    <ligand>
        <name>L-glutamine</name>
        <dbReference type="ChEBI" id="CHEBI:58359"/>
    </ligand>
</feature>
<dbReference type="Pfam" id="PF00117">
    <property type="entry name" value="GATase"/>
    <property type="match status" value="1"/>
</dbReference>
<comment type="similarity">
    <text evidence="2 8">Belongs to the CarA family.</text>
</comment>
<dbReference type="InterPro" id="IPR050472">
    <property type="entry name" value="Anth_synth/Amidotransfase"/>
</dbReference>
<feature type="region of interest" description="CPSase" evidence="8">
    <location>
        <begin position="1"/>
        <end position="166"/>
    </location>
</feature>
<dbReference type="SMART" id="SM01097">
    <property type="entry name" value="CPSase_sm_chain"/>
    <property type="match status" value="1"/>
</dbReference>
<reference evidence="10 11" key="1">
    <citation type="submission" date="2024-09" db="EMBL/GenBank/DDBJ databases">
        <authorList>
            <person name="Sun Q."/>
            <person name="Mori K."/>
        </authorList>
    </citation>
    <scope>NUCLEOTIDE SEQUENCE [LARGE SCALE GENOMIC DNA]</scope>
    <source>
        <strain evidence="10 11">NCAIM B.02529</strain>
    </source>
</reference>
<feature type="active site" evidence="8">
    <location>
        <position position="327"/>
    </location>
</feature>
<dbReference type="InterPro" id="IPR035686">
    <property type="entry name" value="CPSase_GATase1"/>
</dbReference>
<dbReference type="Gene3D" id="3.50.30.20">
    <property type="entry name" value="Carbamoyl-phosphate synthase small subunit, N-terminal domain"/>
    <property type="match status" value="1"/>
</dbReference>
<dbReference type="PROSITE" id="PS51273">
    <property type="entry name" value="GATASE_TYPE_1"/>
    <property type="match status" value="1"/>
</dbReference>
<accession>A0ABV6LS30</accession>
<feature type="active site" evidence="8">
    <location>
        <position position="329"/>
    </location>
</feature>
<dbReference type="NCBIfam" id="TIGR01368">
    <property type="entry name" value="CPSaseIIsmall"/>
    <property type="match status" value="1"/>
</dbReference>
<keyword evidence="11" id="KW-1185">Reference proteome</keyword>
<dbReference type="SUPFAM" id="SSF52021">
    <property type="entry name" value="Carbamoyl phosphate synthetase, small subunit N-terminal domain"/>
    <property type="match status" value="1"/>
</dbReference>
<comment type="catalytic activity">
    <reaction evidence="8">
        <text>L-glutamine + H2O = L-glutamate + NH4(+)</text>
        <dbReference type="Rhea" id="RHEA:15889"/>
        <dbReference type="ChEBI" id="CHEBI:15377"/>
        <dbReference type="ChEBI" id="CHEBI:28938"/>
        <dbReference type="ChEBI" id="CHEBI:29985"/>
        <dbReference type="ChEBI" id="CHEBI:58359"/>
    </reaction>
</comment>
<evidence type="ECO:0000256" key="7">
    <source>
        <dbReference type="ARBA" id="ARBA00048816"/>
    </source>
</evidence>
<keyword evidence="8" id="KW-0055">Arginine biosynthesis</keyword>
<dbReference type="RefSeq" id="WP_377349854.1">
    <property type="nucleotide sequence ID" value="NZ_JBHLTP010000013.1"/>
</dbReference>
<feature type="binding site" evidence="8">
    <location>
        <position position="47"/>
    </location>
    <ligand>
        <name>L-glutamine</name>
        <dbReference type="ChEBI" id="CHEBI:58359"/>
    </ligand>
</feature>
<keyword evidence="8" id="KW-0028">Amino-acid biosynthesis</keyword>
<feature type="active site" description="Nucleophile" evidence="8">
    <location>
        <position position="242"/>
    </location>
</feature>
<comment type="pathway">
    <text evidence="1 8">Amino-acid biosynthesis; L-arginine biosynthesis; carbamoyl phosphate from bicarbonate: step 1/1.</text>
</comment>
<keyword evidence="4 8" id="KW-0547">Nucleotide-binding</keyword>
<comment type="pathway">
    <text evidence="8">Pyrimidine metabolism; UMP biosynthesis via de novo pathway; (S)-dihydroorotate from bicarbonate: step 1/3.</text>
</comment>
<dbReference type="NCBIfam" id="NF009475">
    <property type="entry name" value="PRK12838.1"/>
    <property type="match status" value="1"/>
</dbReference>
<evidence type="ECO:0000256" key="4">
    <source>
        <dbReference type="ARBA" id="ARBA00022741"/>
    </source>
</evidence>
<evidence type="ECO:0000313" key="11">
    <source>
        <dbReference type="Proteomes" id="UP001589836"/>
    </source>
</evidence>
<dbReference type="InterPro" id="IPR017926">
    <property type="entry name" value="GATASE"/>
</dbReference>
<dbReference type="Pfam" id="PF00988">
    <property type="entry name" value="CPSase_sm_chain"/>
    <property type="match status" value="1"/>
</dbReference>
<dbReference type="SUPFAM" id="SSF52317">
    <property type="entry name" value="Class I glutamine amidotransferase-like"/>
    <property type="match status" value="1"/>
</dbReference>
<evidence type="ECO:0000256" key="5">
    <source>
        <dbReference type="ARBA" id="ARBA00022840"/>
    </source>
</evidence>
<dbReference type="PRINTS" id="PR00097">
    <property type="entry name" value="ANTSNTHASEII"/>
</dbReference>
<keyword evidence="5 8" id="KW-0067">ATP-binding</keyword>
<dbReference type="EMBL" id="JBHLTP010000013">
    <property type="protein sequence ID" value="MFC0525074.1"/>
    <property type="molecule type" value="Genomic_DNA"/>
</dbReference>
<comment type="function">
    <text evidence="8">Small subunit of the glutamine-dependent carbamoyl phosphate synthetase (CPSase). CPSase catalyzes the formation of carbamoyl phosphate from the ammonia moiety of glutamine, carbonate, and phosphate donated by ATP, constituting the first step of 2 biosynthetic pathways, one leading to arginine and/or urea and the other to pyrimidine nucleotides. The small subunit (glutamine amidotransferase) binds and cleaves glutamine to supply the large subunit with the substrate ammonia.</text>
</comment>
<dbReference type="Proteomes" id="UP001589836">
    <property type="component" value="Unassembled WGS sequence"/>
</dbReference>
<evidence type="ECO:0000256" key="1">
    <source>
        <dbReference type="ARBA" id="ARBA00005077"/>
    </source>
</evidence>
<evidence type="ECO:0000256" key="6">
    <source>
        <dbReference type="ARBA" id="ARBA00022962"/>
    </source>
</evidence>
<dbReference type="PRINTS" id="PR00099">
    <property type="entry name" value="CPSGATASE"/>
</dbReference>
<dbReference type="CDD" id="cd01744">
    <property type="entry name" value="GATase1_CPSase"/>
    <property type="match status" value="1"/>
</dbReference>
<protein>
    <recommendedName>
        <fullName evidence="8">Carbamoyl phosphate synthase small chain</fullName>
        <ecNumber evidence="8">6.3.5.5</ecNumber>
    </recommendedName>
    <alternativeName>
        <fullName evidence="8">Carbamoyl phosphate synthetase glutamine chain</fullName>
    </alternativeName>
</protein>
<feature type="binding site" evidence="8">
    <location>
        <position position="284"/>
    </location>
    <ligand>
        <name>L-glutamine</name>
        <dbReference type="ChEBI" id="CHEBI:58359"/>
    </ligand>
</feature>
<dbReference type="Gene3D" id="3.40.50.880">
    <property type="match status" value="1"/>
</dbReference>
<feature type="domain" description="Carbamoyl-phosphate synthase small subunit N-terminal" evidence="9">
    <location>
        <begin position="3"/>
        <end position="133"/>
    </location>
</feature>